<protein>
    <submittedName>
        <fullName evidence="1">Uncharacterized protein</fullName>
    </submittedName>
</protein>
<proteinExistence type="predicted"/>
<dbReference type="AlphaFoldDB" id="A0A5P2CXA7"/>
<evidence type="ECO:0000313" key="1">
    <source>
        <dbReference type="EMBL" id="QES45499.1"/>
    </source>
</evidence>
<gene>
    <name evidence="1" type="ORF">DEJ49_34945</name>
</gene>
<name>A0A5P2CXA7_STRVZ</name>
<dbReference type="EMBL" id="CP029191">
    <property type="protein sequence ID" value="QES45499.1"/>
    <property type="molecule type" value="Genomic_DNA"/>
</dbReference>
<accession>A0A5P2CXA7</accession>
<organism evidence="1 2">
    <name type="scientific">Streptomyces venezuelae</name>
    <dbReference type="NCBI Taxonomy" id="54571"/>
    <lineage>
        <taxon>Bacteria</taxon>
        <taxon>Bacillati</taxon>
        <taxon>Actinomycetota</taxon>
        <taxon>Actinomycetes</taxon>
        <taxon>Kitasatosporales</taxon>
        <taxon>Streptomycetaceae</taxon>
        <taxon>Streptomyces</taxon>
    </lineage>
</organism>
<dbReference type="Proteomes" id="UP000324015">
    <property type="component" value="Chromosome"/>
</dbReference>
<sequence>MKLNFDIKGTSVIKAANGSTPLTGGIDTRYDLSKGTFDADLKLNPTKGQFTIMGFLPTTADIAFEQTGKTTGTLDTAGALKSQSEMYVKLGSVNVFGIPIGGGPECRTGTPAKIDLASEGRFQPYKGGKLKGTYTLPALKGCGGLNDMISAFTAGPGNTIDMDLTYKQ</sequence>
<evidence type="ECO:0000313" key="2">
    <source>
        <dbReference type="Proteomes" id="UP000324015"/>
    </source>
</evidence>
<reference evidence="1 2" key="1">
    <citation type="submission" date="2018-05" db="EMBL/GenBank/DDBJ databases">
        <title>Streptomyces venezuelae.</title>
        <authorList>
            <person name="Kim W."/>
            <person name="Lee N."/>
            <person name="Cho B.-K."/>
        </authorList>
    </citation>
    <scope>NUCLEOTIDE SEQUENCE [LARGE SCALE GENOMIC DNA]</scope>
    <source>
        <strain evidence="1 2">ATCC 14585</strain>
    </source>
</reference>